<dbReference type="InterPro" id="IPR054722">
    <property type="entry name" value="PolX-like_BBD"/>
</dbReference>
<accession>A0A2P5F057</accession>
<evidence type="ECO:0000259" key="1">
    <source>
        <dbReference type="Pfam" id="PF22936"/>
    </source>
</evidence>
<comment type="caution">
    <text evidence="2">The sequence shown here is derived from an EMBL/GenBank/DDBJ whole genome shotgun (WGS) entry which is preliminary data.</text>
</comment>
<evidence type="ECO:0000313" key="2">
    <source>
        <dbReference type="EMBL" id="PON91176.1"/>
    </source>
</evidence>
<organism evidence="2 3">
    <name type="scientific">Trema orientale</name>
    <name type="common">Charcoal tree</name>
    <name type="synonym">Celtis orientalis</name>
    <dbReference type="NCBI Taxonomy" id="63057"/>
    <lineage>
        <taxon>Eukaryota</taxon>
        <taxon>Viridiplantae</taxon>
        <taxon>Streptophyta</taxon>
        <taxon>Embryophyta</taxon>
        <taxon>Tracheophyta</taxon>
        <taxon>Spermatophyta</taxon>
        <taxon>Magnoliopsida</taxon>
        <taxon>eudicotyledons</taxon>
        <taxon>Gunneridae</taxon>
        <taxon>Pentapetalae</taxon>
        <taxon>rosids</taxon>
        <taxon>fabids</taxon>
        <taxon>Rosales</taxon>
        <taxon>Cannabaceae</taxon>
        <taxon>Trema</taxon>
    </lineage>
</organism>
<dbReference type="Pfam" id="PF22936">
    <property type="entry name" value="Pol_BBD"/>
    <property type="match status" value="1"/>
</dbReference>
<feature type="non-terminal residue" evidence="2">
    <location>
        <position position="1"/>
    </location>
</feature>
<dbReference type="Proteomes" id="UP000237000">
    <property type="component" value="Unassembled WGS sequence"/>
</dbReference>
<keyword evidence="3" id="KW-1185">Reference proteome</keyword>
<gene>
    <name evidence="2" type="ORF">TorRG33x02_129920</name>
</gene>
<dbReference type="AlphaFoldDB" id="A0A2P5F057"/>
<dbReference type="OrthoDB" id="413361at2759"/>
<evidence type="ECO:0000313" key="3">
    <source>
        <dbReference type="Proteomes" id="UP000237000"/>
    </source>
</evidence>
<proteinExistence type="predicted"/>
<name>A0A2P5F057_TREOI</name>
<reference evidence="3" key="1">
    <citation type="submission" date="2016-06" db="EMBL/GenBank/DDBJ databases">
        <title>Parallel loss of symbiosis genes in relatives of nitrogen-fixing non-legume Parasponia.</title>
        <authorList>
            <person name="Van Velzen R."/>
            <person name="Holmer R."/>
            <person name="Bu F."/>
            <person name="Rutten L."/>
            <person name="Van Zeijl A."/>
            <person name="Liu W."/>
            <person name="Santuari L."/>
            <person name="Cao Q."/>
            <person name="Sharma T."/>
            <person name="Shen D."/>
            <person name="Roswanjaya Y."/>
            <person name="Wardhani T."/>
            <person name="Kalhor M.S."/>
            <person name="Jansen J."/>
            <person name="Van den Hoogen J."/>
            <person name="Gungor B."/>
            <person name="Hartog M."/>
            <person name="Hontelez J."/>
            <person name="Verver J."/>
            <person name="Yang W.-C."/>
            <person name="Schijlen E."/>
            <person name="Repin R."/>
            <person name="Schilthuizen M."/>
            <person name="Schranz E."/>
            <person name="Heidstra R."/>
            <person name="Miyata K."/>
            <person name="Fedorova E."/>
            <person name="Kohlen W."/>
            <person name="Bisseling T."/>
            <person name="Smit S."/>
            <person name="Geurts R."/>
        </authorList>
    </citation>
    <scope>NUCLEOTIDE SEQUENCE [LARGE SCALE GENOMIC DNA]</scope>
    <source>
        <strain evidence="3">cv. RG33-2</strain>
    </source>
</reference>
<sequence length="64" mass="7290">AGRHVEVGDNGRVRVKGMSDAYLKINDSSMIVKDCYYASEFSMNTLSVSKMYKEGYRFVLFLVI</sequence>
<dbReference type="EMBL" id="JXTC01000076">
    <property type="protein sequence ID" value="PON91176.1"/>
    <property type="molecule type" value="Genomic_DNA"/>
</dbReference>
<protein>
    <recommendedName>
        <fullName evidence="1">Retrovirus-related Pol polyprotein from transposon TNT 1-94-like beta-barrel domain-containing protein</fullName>
    </recommendedName>
</protein>
<dbReference type="InParanoid" id="A0A2P5F057"/>
<feature type="domain" description="Retrovirus-related Pol polyprotein from transposon TNT 1-94-like beta-barrel" evidence="1">
    <location>
        <begin position="3"/>
        <end position="56"/>
    </location>
</feature>